<keyword evidence="9" id="KW-1185">Reference proteome</keyword>
<dbReference type="CDD" id="cd12912">
    <property type="entry name" value="PDC2_MCP_like"/>
    <property type="match status" value="1"/>
</dbReference>
<feature type="transmembrane region" description="Helical" evidence="6">
    <location>
        <begin position="12"/>
        <end position="32"/>
    </location>
</feature>
<dbReference type="Pfam" id="PF17201">
    <property type="entry name" value="Cache_3-Cache_2"/>
    <property type="match status" value="1"/>
</dbReference>
<evidence type="ECO:0000256" key="3">
    <source>
        <dbReference type="ARBA" id="ARBA00029447"/>
    </source>
</evidence>
<keyword evidence="6" id="KW-0472">Membrane</keyword>
<comment type="subcellular location">
    <subcellularLocation>
        <location evidence="1">Membrane</location>
    </subcellularLocation>
</comment>
<accession>A0AAW6TWU0</accession>
<evidence type="ECO:0000256" key="6">
    <source>
        <dbReference type="SAM" id="Phobius"/>
    </source>
</evidence>
<reference evidence="8" key="1">
    <citation type="submission" date="2023-05" db="EMBL/GenBank/DDBJ databases">
        <title>Anaerotaeda fermentans gen. nov., sp. nov., a novel anaerobic planctomycete of the new family within the order Sedimentisphaerales isolated from Taman Peninsula, Russia.</title>
        <authorList>
            <person name="Khomyakova M.A."/>
            <person name="Merkel A.Y."/>
            <person name="Slobodkin A.I."/>
        </authorList>
    </citation>
    <scope>NUCLEOTIDE SEQUENCE</scope>
    <source>
        <strain evidence="8">M17dextr</strain>
    </source>
</reference>
<dbReference type="GO" id="GO:0005886">
    <property type="term" value="C:plasma membrane"/>
    <property type="evidence" value="ECO:0007669"/>
    <property type="project" value="TreeGrafter"/>
</dbReference>
<dbReference type="RefSeq" id="WP_349243752.1">
    <property type="nucleotide sequence ID" value="NZ_JASCXX010000004.1"/>
</dbReference>
<dbReference type="Pfam" id="PF00015">
    <property type="entry name" value="MCPsignal"/>
    <property type="match status" value="1"/>
</dbReference>
<feature type="compositionally biased region" description="Polar residues" evidence="5">
    <location>
        <begin position="656"/>
        <end position="666"/>
    </location>
</feature>
<dbReference type="InterPro" id="IPR004089">
    <property type="entry name" value="MCPsignal_dom"/>
</dbReference>
<evidence type="ECO:0000256" key="5">
    <source>
        <dbReference type="SAM" id="MobiDB-lite"/>
    </source>
</evidence>
<dbReference type="EMBL" id="JASCXX010000004">
    <property type="protein sequence ID" value="MDI6448346.1"/>
    <property type="molecule type" value="Genomic_DNA"/>
</dbReference>
<feature type="transmembrane region" description="Helical" evidence="6">
    <location>
        <begin position="367"/>
        <end position="386"/>
    </location>
</feature>
<evidence type="ECO:0000313" key="9">
    <source>
        <dbReference type="Proteomes" id="UP001431776"/>
    </source>
</evidence>
<dbReference type="GO" id="GO:0006935">
    <property type="term" value="P:chemotaxis"/>
    <property type="evidence" value="ECO:0007669"/>
    <property type="project" value="UniProtKB-KW"/>
</dbReference>
<dbReference type="SUPFAM" id="SSF103190">
    <property type="entry name" value="Sensory domain-like"/>
    <property type="match status" value="1"/>
</dbReference>
<feature type="region of interest" description="Disordered" evidence="5">
    <location>
        <begin position="682"/>
        <end position="717"/>
    </location>
</feature>
<dbReference type="PANTHER" id="PTHR43531">
    <property type="entry name" value="PROTEIN ICFG"/>
    <property type="match status" value="1"/>
</dbReference>
<comment type="caution">
    <text evidence="8">The sequence shown here is derived from an EMBL/GenBank/DDBJ whole genome shotgun (WGS) entry which is preliminary data.</text>
</comment>
<evidence type="ECO:0000256" key="2">
    <source>
        <dbReference type="ARBA" id="ARBA00022500"/>
    </source>
</evidence>
<keyword evidence="4" id="KW-0807">Transducer</keyword>
<dbReference type="CDD" id="cd11386">
    <property type="entry name" value="MCP_signal"/>
    <property type="match status" value="1"/>
</dbReference>
<keyword evidence="2" id="KW-0145">Chemotaxis</keyword>
<feature type="region of interest" description="Disordered" evidence="5">
    <location>
        <begin position="656"/>
        <end position="675"/>
    </location>
</feature>
<feature type="compositionally biased region" description="Low complexity" evidence="5">
    <location>
        <begin position="682"/>
        <end position="701"/>
    </location>
</feature>
<dbReference type="PROSITE" id="PS50111">
    <property type="entry name" value="CHEMOTAXIS_TRANSDUC_2"/>
    <property type="match status" value="1"/>
</dbReference>
<dbReference type="SUPFAM" id="SSF58104">
    <property type="entry name" value="Methyl-accepting chemotaxis protein (MCP) signaling domain"/>
    <property type="match status" value="1"/>
</dbReference>
<evidence type="ECO:0000259" key="7">
    <source>
        <dbReference type="PROSITE" id="PS50111"/>
    </source>
</evidence>
<evidence type="ECO:0000256" key="4">
    <source>
        <dbReference type="PROSITE-ProRule" id="PRU00284"/>
    </source>
</evidence>
<dbReference type="PANTHER" id="PTHR43531:SF11">
    <property type="entry name" value="METHYL-ACCEPTING CHEMOTAXIS PROTEIN 3"/>
    <property type="match status" value="1"/>
</dbReference>
<evidence type="ECO:0000256" key="1">
    <source>
        <dbReference type="ARBA" id="ARBA00004370"/>
    </source>
</evidence>
<dbReference type="AlphaFoldDB" id="A0AAW6TWU0"/>
<dbReference type="InterPro" id="IPR029151">
    <property type="entry name" value="Sensor-like_sf"/>
</dbReference>
<dbReference type="SMART" id="SM00283">
    <property type="entry name" value="MA"/>
    <property type="match status" value="1"/>
</dbReference>
<gene>
    <name evidence="8" type="ORF">QJ522_04770</name>
</gene>
<feature type="region of interest" description="Disordered" evidence="5">
    <location>
        <begin position="426"/>
        <end position="448"/>
    </location>
</feature>
<protein>
    <submittedName>
        <fullName evidence="8">Methyl-accepting chemotaxis protein</fullName>
    </submittedName>
</protein>
<dbReference type="InterPro" id="IPR033462">
    <property type="entry name" value="Cache_3-Cache_2"/>
</dbReference>
<dbReference type="Proteomes" id="UP001431776">
    <property type="component" value="Unassembled WGS sequence"/>
</dbReference>
<dbReference type="Gene3D" id="3.30.450.20">
    <property type="entry name" value="PAS domain"/>
    <property type="match status" value="1"/>
</dbReference>
<comment type="similarity">
    <text evidence="3">Belongs to the methyl-accepting chemotaxis (MCP) protein family.</text>
</comment>
<keyword evidence="6" id="KW-0812">Transmembrane</keyword>
<sequence>MLKNVKLQTKLLTLGIAMTVIPLLIVSVVIFVQNKRMVAVAEQGNTDLAYTDLDHIAMNVYGMCKAQQEMLQANIDSSLNVARDIVQNSGGIRLAEETITWDAVNQYTNAGQRVTLPKMMVGDTWLGKISDMTTPAPVVDKTQNLVQATCTIFQKMNEAGDMLRVSTNVQKLDGARAIGTYIPRTRADGTPDPVVASVLQGQTYHGRAFVVNRWYITAYEPIRDASQNIVGMLYVGVPQESVAALRQSIMDITVGKTGYVYVLDSKGHYVVSEKGKRDGENINEAKDANGDLFIQEICKKAVALKEGEIAEQRYPWKNAGDAVAREKVARIVYFEPWDWVIGVGSYTDEFYEARDQVTAIGNAGNRILALVLVAAFLTTAVIWYLMARGLAGRISRVVSQLSEGADQVASASGQVSSASQSLAEGATEQAAGLQETSSSLEEMASMTKQNAANAQQANLLASEARKSADTGAESMARMNGAIREIQKSSDETSKIIKVIDEIAFQTNLLALNAAVEAARAGEAGKGFAVVAEEVRNLAMRSAEAAKNTANMIQESVKNANNGVDIATEVGKVLDEIVQGIGKTTDLVSEIAAASQEQAQGIDQVNTAIAQMDKVTQQNAANAEESASASEQLSAQAETMNEMVGELAALVGGAARNTTGRTHSSKQGRALRPSDHVYHHIAGTGKVKKTPAATAKPSRASAHQSIPLDDDGFNQFNE</sequence>
<dbReference type="FunFam" id="1.10.287.950:FF:000001">
    <property type="entry name" value="Methyl-accepting chemotaxis sensory transducer"/>
    <property type="match status" value="1"/>
</dbReference>
<keyword evidence="6" id="KW-1133">Transmembrane helix</keyword>
<proteinExistence type="inferred from homology"/>
<feature type="domain" description="Methyl-accepting transducer" evidence="7">
    <location>
        <begin position="404"/>
        <end position="633"/>
    </location>
</feature>
<organism evidence="8 9">
    <name type="scientific">Anaerobaca lacustris</name>
    <dbReference type="NCBI Taxonomy" id="3044600"/>
    <lineage>
        <taxon>Bacteria</taxon>
        <taxon>Pseudomonadati</taxon>
        <taxon>Planctomycetota</taxon>
        <taxon>Phycisphaerae</taxon>
        <taxon>Sedimentisphaerales</taxon>
        <taxon>Anaerobacaceae</taxon>
        <taxon>Anaerobaca</taxon>
    </lineage>
</organism>
<feature type="region of interest" description="Disordered" evidence="5">
    <location>
        <begin position="616"/>
        <end position="637"/>
    </location>
</feature>
<dbReference type="GO" id="GO:0004888">
    <property type="term" value="F:transmembrane signaling receptor activity"/>
    <property type="evidence" value="ECO:0007669"/>
    <property type="project" value="TreeGrafter"/>
</dbReference>
<dbReference type="InterPro" id="IPR051310">
    <property type="entry name" value="MCP_chemotaxis"/>
</dbReference>
<name>A0AAW6TWU0_9BACT</name>
<dbReference type="Gene3D" id="1.10.287.950">
    <property type="entry name" value="Methyl-accepting chemotaxis protein"/>
    <property type="match status" value="1"/>
</dbReference>
<evidence type="ECO:0000313" key="8">
    <source>
        <dbReference type="EMBL" id="MDI6448346.1"/>
    </source>
</evidence>
<dbReference type="GO" id="GO:0007165">
    <property type="term" value="P:signal transduction"/>
    <property type="evidence" value="ECO:0007669"/>
    <property type="project" value="UniProtKB-KW"/>
</dbReference>